<dbReference type="PANTHER" id="PTHR47506:SF6">
    <property type="entry name" value="HTH-TYPE TRANSCRIPTIONAL REPRESSOR NEMR"/>
    <property type="match status" value="1"/>
</dbReference>
<name>A0A0F9TMU8_9ZZZZ</name>
<dbReference type="SUPFAM" id="SSF48498">
    <property type="entry name" value="Tetracyclin repressor-like, C-terminal domain"/>
    <property type="match status" value="1"/>
</dbReference>
<evidence type="ECO:0000256" key="3">
    <source>
        <dbReference type="ARBA" id="ARBA00023163"/>
    </source>
</evidence>
<sequence length="198" mass="21493">MKELKKSDQTRQNILSAGRMLIGKHGYSAVGLALILKESRVPKGSFYHYFPSKEAFGQALLDDYVTDYLARLDNLCNGPGTAGDKLTAFWTAWLTQSESEGIASQCLVVKLGAEIADLSNEMRTVLDQGVAALVDRIADLLIKGNRDGSVRAVADAQATAQMLYAKWLGAAILSKLSRDELPLERALAETKASLFSPN</sequence>
<evidence type="ECO:0000256" key="1">
    <source>
        <dbReference type="ARBA" id="ARBA00023015"/>
    </source>
</evidence>
<dbReference type="AlphaFoldDB" id="A0A0F9TMU8"/>
<dbReference type="PANTHER" id="PTHR47506">
    <property type="entry name" value="TRANSCRIPTIONAL REGULATORY PROTEIN"/>
    <property type="match status" value="1"/>
</dbReference>
<dbReference type="InterPro" id="IPR001647">
    <property type="entry name" value="HTH_TetR"/>
</dbReference>
<dbReference type="Pfam" id="PF16925">
    <property type="entry name" value="TetR_C_13"/>
    <property type="match status" value="1"/>
</dbReference>
<dbReference type="InterPro" id="IPR009057">
    <property type="entry name" value="Homeodomain-like_sf"/>
</dbReference>
<keyword evidence="3" id="KW-0804">Transcription</keyword>
<dbReference type="SUPFAM" id="SSF46689">
    <property type="entry name" value="Homeodomain-like"/>
    <property type="match status" value="1"/>
</dbReference>
<dbReference type="Pfam" id="PF00440">
    <property type="entry name" value="TetR_N"/>
    <property type="match status" value="1"/>
</dbReference>
<dbReference type="InterPro" id="IPR036271">
    <property type="entry name" value="Tet_transcr_reg_TetR-rel_C_sf"/>
</dbReference>
<dbReference type="GO" id="GO:0003677">
    <property type="term" value="F:DNA binding"/>
    <property type="evidence" value="ECO:0007669"/>
    <property type="project" value="UniProtKB-KW"/>
</dbReference>
<accession>A0A0F9TMU8</accession>
<proteinExistence type="predicted"/>
<protein>
    <recommendedName>
        <fullName evidence="4">HTH tetR-type domain-containing protein</fullName>
    </recommendedName>
</protein>
<comment type="caution">
    <text evidence="5">The sequence shown here is derived from an EMBL/GenBank/DDBJ whole genome shotgun (WGS) entry which is preliminary data.</text>
</comment>
<evidence type="ECO:0000259" key="4">
    <source>
        <dbReference type="PROSITE" id="PS50977"/>
    </source>
</evidence>
<dbReference type="PRINTS" id="PR00455">
    <property type="entry name" value="HTHTETR"/>
</dbReference>
<keyword evidence="1" id="KW-0805">Transcription regulation</keyword>
<reference evidence="5" key="1">
    <citation type="journal article" date="2015" name="Nature">
        <title>Complex archaea that bridge the gap between prokaryotes and eukaryotes.</title>
        <authorList>
            <person name="Spang A."/>
            <person name="Saw J.H."/>
            <person name="Jorgensen S.L."/>
            <person name="Zaremba-Niedzwiedzka K."/>
            <person name="Martijn J."/>
            <person name="Lind A.E."/>
            <person name="van Eijk R."/>
            <person name="Schleper C."/>
            <person name="Guy L."/>
            <person name="Ettema T.J."/>
        </authorList>
    </citation>
    <scope>NUCLEOTIDE SEQUENCE</scope>
</reference>
<dbReference type="InterPro" id="IPR011075">
    <property type="entry name" value="TetR_C"/>
</dbReference>
<dbReference type="Gene3D" id="1.10.357.10">
    <property type="entry name" value="Tetracycline Repressor, domain 2"/>
    <property type="match status" value="1"/>
</dbReference>
<keyword evidence="2" id="KW-0238">DNA-binding</keyword>
<evidence type="ECO:0000313" key="5">
    <source>
        <dbReference type="EMBL" id="KKN50381.1"/>
    </source>
</evidence>
<organism evidence="5">
    <name type="scientific">marine sediment metagenome</name>
    <dbReference type="NCBI Taxonomy" id="412755"/>
    <lineage>
        <taxon>unclassified sequences</taxon>
        <taxon>metagenomes</taxon>
        <taxon>ecological metagenomes</taxon>
    </lineage>
</organism>
<evidence type="ECO:0000256" key="2">
    <source>
        <dbReference type="ARBA" id="ARBA00023125"/>
    </source>
</evidence>
<dbReference type="PROSITE" id="PS50977">
    <property type="entry name" value="HTH_TETR_2"/>
    <property type="match status" value="1"/>
</dbReference>
<feature type="domain" description="HTH tetR-type" evidence="4">
    <location>
        <begin position="8"/>
        <end position="68"/>
    </location>
</feature>
<gene>
    <name evidence="5" type="ORF">LCGC14_0633360</name>
</gene>
<dbReference type="EMBL" id="LAZR01001116">
    <property type="protein sequence ID" value="KKN50381.1"/>
    <property type="molecule type" value="Genomic_DNA"/>
</dbReference>